<dbReference type="AlphaFoldDB" id="A0A2U8E636"/>
<dbReference type="KEGG" id="elut:CKA38_14555"/>
<proteinExistence type="predicted"/>
<sequence>MPEIDITNVIQIDVSTPPAGLSSYNINNLAYFTKETPINAPDAGYAVYLTPSAVASDWGTNSAVYKASVAIFSQSPNILTGGGAFIVILMEDAELLATAIERTKNLVYYSGILTGFDPWVTANSDAETPVVADYDEAIAASNAVQSVNKILFLASPELDALGSNGIFAQIKAANNTHTRMLLYTVENASVNHRLMAAAYAGRAMSTNFSGSNTTATMHLKDLATITPDPLINETVITDCRRIGPDVYVNIAGLPKVFASGANDYFDNVYNLNWFKGAMEVAGFNVLATTSTKVPQTEPGMSLLKGAYRLVCEQALANGFISPGSWNSPELFGDPESLRRNVLERGYYIYSQPVNEQPQADREARKAPLIQIAIKFAGAIHSTNLIIYINR</sequence>
<keyword evidence="2" id="KW-1185">Reference proteome</keyword>
<dbReference type="Pfam" id="PF11863">
    <property type="entry name" value="DUF3383"/>
    <property type="match status" value="1"/>
</dbReference>
<dbReference type="InterPro" id="IPR021808">
    <property type="entry name" value="DUF3383"/>
</dbReference>
<dbReference type="EMBL" id="CP023004">
    <property type="protein sequence ID" value="AWI10311.1"/>
    <property type="molecule type" value="Genomic_DNA"/>
</dbReference>
<dbReference type="OrthoDB" id="5465420at2"/>
<gene>
    <name evidence="1" type="ORF">CKA38_14555</name>
</gene>
<evidence type="ECO:0008006" key="3">
    <source>
        <dbReference type="Google" id="ProtNLM"/>
    </source>
</evidence>
<evidence type="ECO:0000313" key="1">
    <source>
        <dbReference type="EMBL" id="AWI10311.1"/>
    </source>
</evidence>
<organism evidence="1 2">
    <name type="scientific">Ereboglobus luteus</name>
    <dbReference type="NCBI Taxonomy" id="1796921"/>
    <lineage>
        <taxon>Bacteria</taxon>
        <taxon>Pseudomonadati</taxon>
        <taxon>Verrucomicrobiota</taxon>
        <taxon>Opitutia</taxon>
        <taxon>Opitutales</taxon>
        <taxon>Opitutaceae</taxon>
        <taxon>Ereboglobus</taxon>
    </lineage>
</organism>
<name>A0A2U8E636_9BACT</name>
<protein>
    <recommendedName>
        <fullName evidence="3">DUF3383 domain-containing protein</fullName>
    </recommendedName>
</protein>
<dbReference type="RefSeq" id="WP_108826214.1">
    <property type="nucleotide sequence ID" value="NZ_CP023004.1"/>
</dbReference>
<accession>A0A2U8E636</accession>
<evidence type="ECO:0000313" key="2">
    <source>
        <dbReference type="Proteomes" id="UP000244896"/>
    </source>
</evidence>
<dbReference type="Proteomes" id="UP000244896">
    <property type="component" value="Chromosome"/>
</dbReference>
<reference evidence="1 2" key="1">
    <citation type="journal article" date="2018" name="Syst. Appl. Microbiol.">
        <title>Ereboglobus luteus gen. nov. sp. nov. from cockroach guts, and new insights into the oxygen relationship of the genera Opitutus and Didymococcus (Verrucomicrobia: Opitutaceae).</title>
        <authorList>
            <person name="Tegtmeier D."/>
            <person name="Belitz A."/>
            <person name="Radek R."/>
            <person name="Heimerl T."/>
            <person name="Brune A."/>
        </authorList>
    </citation>
    <scope>NUCLEOTIDE SEQUENCE [LARGE SCALE GENOMIC DNA]</scope>
    <source>
        <strain evidence="1 2">Ho45</strain>
    </source>
</reference>